<feature type="compositionally biased region" description="Low complexity" evidence="3">
    <location>
        <begin position="857"/>
        <end position="868"/>
    </location>
</feature>
<dbReference type="GO" id="GO:0051301">
    <property type="term" value="P:cell division"/>
    <property type="evidence" value="ECO:0007669"/>
    <property type="project" value="TreeGrafter"/>
</dbReference>
<feature type="repeat" description="TPR" evidence="2">
    <location>
        <begin position="581"/>
        <end position="614"/>
    </location>
</feature>
<feature type="region of interest" description="Disordered" evidence="3">
    <location>
        <begin position="226"/>
        <end position="249"/>
    </location>
</feature>
<feature type="compositionally biased region" description="Acidic residues" evidence="3">
    <location>
        <begin position="804"/>
        <end position="820"/>
    </location>
</feature>
<organism evidence="4 5">
    <name type="scientific">Mortierella alpina</name>
    <name type="common">Oleaginous fungus</name>
    <name type="synonym">Mortierella renispora</name>
    <dbReference type="NCBI Taxonomy" id="64518"/>
    <lineage>
        <taxon>Eukaryota</taxon>
        <taxon>Fungi</taxon>
        <taxon>Fungi incertae sedis</taxon>
        <taxon>Mucoromycota</taxon>
        <taxon>Mortierellomycotina</taxon>
        <taxon>Mortierellomycetes</taxon>
        <taxon>Mortierellales</taxon>
        <taxon>Mortierellaceae</taxon>
        <taxon>Mortierella</taxon>
    </lineage>
</organism>
<dbReference type="InterPro" id="IPR011990">
    <property type="entry name" value="TPR-like_helical_dom_sf"/>
</dbReference>
<gene>
    <name evidence="4" type="ORF">KVV02_004060</name>
</gene>
<dbReference type="GO" id="GO:0045842">
    <property type="term" value="P:positive regulation of mitotic metaphase/anaphase transition"/>
    <property type="evidence" value="ECO:0007669"/>
    <property type="project" value="TreeGrafter"/>
</dbReference>
<dbReference type="Gene3D" id="1.25.40.10">
    <property type="entry name" value="Tetratricopeptide repeat domain"/>
    <property type="match status" value="1"/>
</dbReference>
<feature type="region of interest" description="Disordered" evidence="3">
    <location>
        <begin position="339"/>
        <end position="375"/>
    </location>
</feature>
<evidence type="ECO:0000256" key="3">
    <source>
        <dbReference type="SAM" id="MobiDB-lite"/>
    </source>
</evidence>
<accession>A0A9P8A7U2</accession>
<dbReference type="EMBL" id="JAIFTL010000022">
    <property type="protein sequence ID" value="KAG9326323.1"/>
    <property type="molecule type" value="Genomic_DNA"/>
</dbReference>
<protein>
    <submittedName>
        <fullName evidence="4">Uncharacterized protein</fullName>
    </submittedName>
</protein>
<evidence type="ECO:0000256" key="2">
    <source>
        <dbReference type="PROSITE-ProRule" id="PRU00339"/>
    </source>
</evidence>
<dbReference type="SUPFAM" id="SSF48452">
    <property type="entry name" value="TPR-like"/>
    <property type="match status" value="1"/>
</dbReference>
<feature type="compositionally biased region" description="Low complexity" evidence="3">
    <location>
        <begin position="354"/>
        <end position="373"/>
    </location>
</feature>
<dbReference type="Pfam" id="PF14559">
    <property type="entry name" value="TPR_19"/>
    <property type="match status" value="1"/>
</dbReference>
<name>A0A9P8A7U2_MORAP</name>
<dbReference type="PANTHER" id="PTHR12558:SF36">
    <property type="entry name" value="ANAPHASE-PROMOTING COMPLEX SUBUNIT 7"/>
    <property type="match status" value="1"/>
</dbReference>
<dbReference type="PANTHER" id="PTHR12558">
    <property type="entry name" value="CELL DIVISION CYCLE 16,23,27"/>
    <property type="match status" value="1"/>
</dbReference>
<dbReference type="PROSITE" id="PS50005">
    <property type="entry name" value="TPR"/>
    <property type="match status" value="2"/>
</dbReference>
<feature type="repeat" description="TPR" evidence="2">
    <location>
        <begin position="754"/>
        <end position="787"/>
    </location>
</feature>
<dbReference type="GO" id="GO:0016567">
    <property type="term" value="P:protein ubiquitination"/>
    <property type="evidence" value="ECO:0007669"/>
    <property type="project" value="TreeGrafter"/>
</dbReference>
<dbReference type="GO" id="GO:0005680">
    <property type="term" value="C:anaphase-promoting complex"/>
    <property type="evidence" value="ECO:0007669"/>
    <property type="project" value="TreeGrafter"/>
</dbReference>
<dbReference type="Proteomes" id="UP000717515">
    <property type="component" value="Unassembled WGS sequence"/>
</dbReference>
<dbReference type="AlphaFoldDB" id="A0A9P8A7U2"/>
<sequence>MTSAGRSLSVSFFWMRRSRSRSFFFNTRPGAFEGATFHVHFFLDSSCASIARMRVCVFRRGCGEEQDKGVNRQRSAWRAKKKKSCLLPRDGHKRSRNRWRAGFKHQDSRVSLHGTTLCIKTAGIGHMEAAGSPKQYKTKERLAQLHSTEALYDAGLYSSALLVTGIQLSTVRKDEGWFHSRALLRYAQCLSRLQEHHRSTVYYEKASYYGTSPVPSDLLATETLGESDIKSKSMETTTEPKSASRPVSAAEQMLIDARLDRATVTRDKQARENIKDQLIGIASGIAAMKKKAAILSAAKAAQAANPLSAGLTKAAPATIPDVKLRSTAMKHHVGIVKSRAQHLKRLTGNKDPKSPSVNSSPASSPASPGTPSPEQSIEQYTIDAKVLHAKACFEAKDYGKAGELISQIPESKWTVEVLLLMTQLYRKRIAVKMEEKSCWESIAEKQPLAVEAYAQLLRLKVPLAIVLNTIPSDSPEKPWMKTYLQGMDNIYRMKYQAALSDFSALDGKYPGNTAIKLRMAICLKWMGKYVRAGFLYAQVRNLDSRVCEDMFHYGVCLKQLSKMKYLFKLASELLGFNDKHPDAWCVLALYWDMKGNKDKAFQMVSKALQLRPDHCGALQLRGQLYLELPVPEPTTAVQSFRKAYSIEKDIATYEGLVNAYILTDRKQEAVAMAREARRLMPDSAHALAIYGTAVYHMSGEGSANEAQEVLQEALRMDPGCVQAAATLVMLHGHQGQYDAAVQILEKQIDHQPPDTVHVKIAEIYTATEKWEDAYMSYGKALSSNPDNERAREGMMQVEKILNGGDEEEDEDSYDNGDDHEDLNSDPGDQHHNWTQGQVDEDDILTGDEDHRGDYEETYPPQQNQQTTQHARGLGYQNSQQQAPVRNPQRLLDQYAPARTNIQQGQQPNPPVHQAPHLRSTATPTSGFSVGYPQTPSRPRLPNTFQGHREHEYDEVGDSEGIDE</sequence>
<reference evidence="4" key="1">
    <citation type="submission" date="2021-07" db="EMBL/GenBank/DDBJ databases">
        <title>Draft genome of Mortierella alpina, strain LL118, isolated from an aspen leaf litter sample.</title>
        <authorList>
            <person name="Yang S."/>
            <person name="Vinatzer B.A."/>
        </authorList>
    </citation>
    <scope>NUCLEOTIDE SEQUENCE</scope>
    <source>
        <strain evidence="4">LL118</strain>
    </source>
</reference>
<feature type="region of interest" description="Disordered" evidence="3">
    <location>
        <begin position="901"/>
        <end position="963"/>
    </location>
</feature>
<dbReference type="SMART" id="SM00028">
    <property type="entry name" value="TPR"/>
    <property type="match status" value="5"/>
</dbReference>
<feature type="compositionally biased region" description="Acidic residues" evidence="3">
    <location>
        <begin position="954"/>
        <end position="963"/>
    </location>
</feature>
<evidence type="ECO:0000313" key="5">
    <source>
        <dbReference type="Proteomes" id="UP000717515"/>
    </source>
</evidence>
<dbReference type="InterPro" id="IPR019734">
    <property type="entry name" value="TPR_rpt"/>
</dbReference>
<proteinExistence type="predicted"/>
<comment type="caution">
    <text evidence="4">The sequence shown here is derived from an EMBL/GenBank/DDBJ whole genome shotgun (WGS) entry which is preliminary data.</text>
</comment>
<feature type="region of interest" description="Disordered" evidence="3">
    <location>
        <begin position="802"/>
        <end position="884"/>
    </location>
</feature>
<keyword evidence="1 2" id="KW-0802">TPR repeat</keyword>
<evidence type="ECO:0000313" key="4">
    <source>
        <dbReference type="EMBL" id="KAG9326323.1"/>
    </source>
</evidence>
<evidence type="ECO:0000256" key="1">
    <source>
        <dbReference type="ARBA" id="ARBA00022803"/>
    </source>
</evidence>
<feature type="compositionally biased region" description="Polar residues" evidence="3">
    <location>
        <begin position="919"/>
        <end position="936"/>
    </location>
</feature>